<evidence type="ECO:0000313" key="2">
    <source>
        <dbReference type="Proteomes" id="UP000027665"/>
    </source>
</evidence>
<proteinExistence type="predicted"/>
<name>A0A073J4F0_9BACT</name>
<accession>A0A073J4F0</accession>
<protein>
    <submittedName>
        <fullName evidence="1">Uncharacterized protein</fullName>
    </submittedName>
</protein>
<sequence>MTDKITLDDVSRYTRDEEIIEEEEAIALVGREALESAVAAEEPSVGDIEINYSRTINWRQHWEEGMMRSFMRDEGESLAESWWGRLMREMSDIEDHRYYNEEDYEHYDLLTAPDISIDEIMRASDWEDTFAEEYYSFCETGKETGTVPMMEPSDELWVMWEEEAGGAARETFERLKEEAKMEEKKEE</sequence>
<dbReference type="Proteomes" id="UP000027665">
    <property type="component" value="Unassembled WGS sequence"/>
</dbReference>
<dbReference type="EMBL" id="JMKI01000025">
    <property type="protein sequence ID" value="KEJ92577.1"/>
    <property type="molecule type" value="Genomic_DNA"/>
</dbReference>
<reference evidence="1 2" key="1">
    <citation type="submission" date="2014-04" db="EMBL/GenBank/DDBJ databases">
        <title>Draft Genome Sequence of Synergistes jonesii.</title>
        <authorList>
            <person name="Coil D.A."/>
            <person name="Eisen J.A."/>
            <person name="Holland-Moritz H.E."/>
        </authorList>
    </citation>
    <scope>NUCLEOTIDE SEQUENCE [LARGE SCALE GENOMIC DNA]</scope>
    <source>
        <strain evidence="1 2">78-1</strain>
    </source>
</reference>
<comment type="caution">
    <text evidence="1">The sequence shown here is derived from an EMBL/GenBank/DDBJ whole genome shotgun (WGS) entry which is preliminary data.</text>
</comment>
<dbReference type="STRING" id="2754.EH55_02960"/>
<dbReference type="RefSeq" id="WP_037975513.1">
    <property type="nucleotide sequence ID" value="NZ_JMKI01000025.1"/>
</dbReference>
<organism evidence="1 2">
    <name type="scientific">Synergistes jonesii</name>
    <dbReference type="NCBI Taxonomy" id="2754"/>
    <lineage>
        <taxon>Bacteria</taxon>
        <taxon>Thermotogati</taxon>
        <taxon>Synergistota</taxon>
        <taxon>Synergistia</taxon>
        <taxon>Synergistales</taxon>
        <taxon>Synergistaceae</taxon>
        <taxon>Synergistes</taxon>
    </lineage>
</organism>
<dbReference type="AlphaFoldDB" id="A0A073J4F0"/>
<dbReference type="GeneID" id="90983310"/>
<evidence type="ECO:0000313" key="1">
    <source>
        <dbReference type="EMBL" id="KEJ92577.1"/>
    </source>
</evidence>
<keyword evidence="2" id="KW-1185">Reference proteome</keyword>
<gene>
    <name evidence="1" type="ORF">EH55_02960</name>
</gene>